<proteinExistence type="predicted"/>
<reference evidence="1 2" key="1">
    <citation type="journal article" date="2007" name="Nat. Biotechnol.">
        <title>Complete genome sequence of the myxobacterium Sorangium cellulosum.</title>
        <authorList>
            <person name="Schneiker S."/>
            <person name="Perlova O."/>
            <person name="Kaiser O."/>
            <person name="Gerth K."/>
            <person name="Alici A."/>
            <person name="Altmeyer M.O."/>
            <person name="Bartels D."/>
            <person name="Bekel T."/>
            <person name="Beyer S."/>
            <person name="Bode E."/>
            <person name="Bode H.B."/>
            <person name="Bolten C.J."/>
            <person name="Choudhuri J.V."/>
            <person name="Doss S."/>
            <person name="Elnakady Y.A."/>
            <person name="Frank B."/>
            <person name="Gaigalat L."/>
            <person name="Goesmann A."/>
            <person name="Groeger C."/>
            <person name="Gross F."/>
            <person name="Jelsbak L."/>
            <person name="Jelsbak L."/>
            <person name="Kalinowski J."/>
            <person name="Kegler C."/>
            <person name="Knauber T."/>
            <person name="Konietzny S."/>
            <person name="Kopp M."/>
            <person name="Krause L."/>
            <person name="Krug D."/>
            <person name="Linke B."/>
            <person name="Mahmud T."/>
            <person name="Martinez-Arias R."/>
            <person name="McHardy A.C."/>
            <person name="Merai M."/>
            <person name="Meyer F."/>
            <person name="Mormann S."/>
            <person name="Munoz-Dorado J."/>
            <person name="Perez J."/>
            <person name="Pradella S."/>
            <person name="Rachid S."/>
            <person name="Raddatz G."/>
            <person name="Rosenau F."/>
            <person name="Rueckert C."/>
            <person name="Sasse F."/>
            <person name="Scharfe M."/>
            <person name="Schuster S.C."/>
            <person name="Suen G."/>
            <person name="Treuner-Lange A."/>
            <person name="Velicer G.J."/>
            <person name="Vorholter F.-J."/>
            <person name="Weissman K.J."/>
            <person name="Welch R.D."/>
            <person name="Wenzel S.C."/>
            <person name="Whitworth D.E."/>
            <person name="Wilhelm S."/>
            <person name="Wittmann C."/>
            <person name="Bloecker H."/>
            <person name="Puehler A."/>
            <person name="Mueller R."/>
        </authorList>
    </citation>
    <scope>NUCLEOTIDE SEQUENCE [LARGE SCALE GENOMIC DNA]</scope>
    <source>
        <strain evidence="2">So ce56</strain>
    </source>
</reference>
<dbReference type="KEGG" id="scl:sce7990"/>
<evidence type="ECO:0000313" key="1">
    <source>
        <dbReference type="EMBL" id="CAN98160.1"/>
    </source>
</evidence>
<gene>
    <name evidence="1" type="ordered locus">sce7990</name>
</gene>
<name>A9FGW5_SORC5</name>
<dbReference type="Proteomes" id="UP000002139">
    <property type="component" value="Chromosome"/>
</dbReference>
<evidence type="ECO:0000313" key="2">
    <source>
        <dbReference type="Proteomes" id="UP000002139"/>
    </source>
</evidence>
<sequence length="208" mass="23739">MQPTRARLLPSLPFLWYEELMKALPSLVSVALAGATLLTLAPEAQANIKNPNDHPRYFAELEPHGNFVFLHRDYGLGRYGPRRYNDFGDPEFGVGFRASIELADPAFIPKLNNTVAISFGLDLTNCRYCRRDFTIWSPVTMQWNFFFTDQWSAFADLGAVVRTDGFYNDVWLDFVTMVGGRYHFNDNMSLTMRIGYPFFSVGVSFFVG</sequence>
<accession>A9FGW5</accession>
<dbReference type="STRING" id="448385.sce7990"/>
<dbReference type="BioCyc" id="SCEL448385:SCE_RS40910-MONOMER"/>
<organism evidence="1 2">
    <name type="scientific">Sorangium cellulosum (strain So ce56)</name>
    <name type="common">Polyangium cellulosum (strain So ce56)</name>
    <dbReference type="NCBI Taxonomy" id="448385"/>
    <lineage>
        <taxon>Bacteria</taxon>
        <taxon>Pseudomonadati</taxon>
        <taxon>Myxococcota</taxon>
        <taxon>Polyangia</taxon>
        <taxon>Polyangiales</taxon>
        <taxon>Polyangiaceae</taxon>
        <taxon>Sorangium</taxon>
    </lineage>
</organism>
<keyword evidence="2" id="KW-1185">Reference proteome</keyword>
<dbReference type="EMBL" id="AM746676">
    <property type="protein sequence ID" value="CAN98160.1"/>
    <property type="molecule type" value="Genomic_DNA"/>
</dbReference>
<dbReference type="AlphaFoldDB" id="A9FGW5"/>
<dbReference type="HOGENOM" id="CLU_1304209_0_0_7"/>
<evidence type="ECO:0008006" key="3">
    <source>
        <dbReference type="Google" id="ProtNLM"/>
    </source>
</evidence>
<protein>
    <recommendedName>
        <fullName evidence="3">Outer membrane protein beta-barrel domain-containing protein</fullName>
    </recommendedName>
</protein>